<name>A0AAV1QJL0_SCOSC</name>
<dbReference type="EMBL" id="CAWUFR010001356">
    <property type="protein sequence ID" value="CAK6983545.1"/>
    <property type="molecule type" value="Genomic_DNA"/>
</dbReference>
<evidence type="ECO:0000313" key="2">
    <source>
        <dbReference type="EMBL" id="CAK6983545.1"/>
    </source>
</evidence>
<evidence type="ECO:0000256" key="1">
    <source>
        <dbReference type="SAM" id="MobiDB-lite"/>
    </source>
</evidence>
<comment type="caution">
    <text evidence="2">The sequence shown here is derived from an EMBL/GenBank/DDBJ whole genome shotgun (WGS) entry which is preliminary data.</text>
</comment>
<feature type="region of interest" description="Disordered" evidence="1">
    <location>
        <begin position="105"/>
        <end position="128"/>
    </location>
</feature>
<sequence length="218" mass="23541">MTGDHDVRPARPRTDDQVTSASRCVTPAGDRSTLRCGSRPDQLQACNRRCSFADQLGEVPQPFGGGCSPTDRLGDSPAEQGGWLIVTEAMNDDEIGLPASDEHGRLQRDEQSQQHGNWVTSQAGRPADQPAEPALVLRLVAIRIRAFAGWAAMAVARHSGAGGNVRLTILAIGGYVDQLATMVIDAWWCAFASLRRVVVRRGNWSKAAIQAISWIDEA</sequence>
<feature type="region of interest" description="Disordered" evidence="1">
    <location>
        <begin position="1"/>
        <end position="36"/>
    </location>
</feature>
<proteinExistence type="predicted"/>
<dbReference type="Proteomes" id="UP001314229">
    <property type="component" value="Unassembled WGS sequence"/>
</dbReference>
<protein>
    <submittedName>
        <fullName evidence="2">Uncharacterized protein</fullName>
    </submittedName>
</protein>
<feature type="compositionally biased region" description="Polar residues" evidence="1">
    <location>
        <begin position="113"/>
        <end position="123"/>
    </location>
</feature>
<organism evidence="2 3">
    <name type="scientific">Scomber scombrus</name>
    <name type="common">Atlantic mackerel</name>
    <name type="synonym">Scomber vernalis</name>
    <dbReference type="NCBI Taxonomy" id="13677"/>
    <lineage>
        <taxon>Eukaryota</taxon>
        <taxon>Metazoa</taxon>
        <taxon>Chordata</taxon>
        <taxon>Craniata</taxon>
        <taxon>Vertebrata</taxon>
        <taxon>Euteleostomi</taxon>
        <taxon>Actinopterygii</taxon>
        <taxon>Neopterygii</taxon>
        <taxon>Teleostei</taxon>
        <taxon>Neoteleostei</taxon>
        <taxon>Acanthomorphata</taxon>
        <taxon>Pelagiaria</taxon>
        <taxon>Scombriformes</taxon>
        <taxon>Scombridae</taxon>
        <taxon>Scomber</taxon>
    </lineage>
</organism>
<feature type="compositionally biased region" description="Basic and acidic residues" evidence="1">
    <location>
        <begin position="1"/>
        <end position="16"/>
    </location>
</feature>
<keyword evidence="3" id="KW-1185">Reference proteome</keyword>
<evidence type="ECO:0000313" key="3">
    <source>
        <dbReference type="Proteomes" id="UP001314229"/>
    </source>
</evidence>
<feature type="non-terminal residue" evidence="2">
    <location>
        <position position="218"/>
    </location>
</feature>
<accession>A0AAV1QJL0</accession>
<gene>
    <name evidence="2" type="ORF">FSCOSCO3_A019739</name>
</gene>
<reference evidence="2 3" key="1">
    <citation type="submission" date="2024-01" db="EMBL/GenBank/DDBJ databases">
        <authorList>
            <person name="Alioto T."/>
            <person name="Alioto T."/>
            <person name="Gomez Garrido J."/>
        </authorList>
    </citation>
    <scope>NUCLEOTIDE SEQUENCE [LARGE SCALE GENOMIC DNA]</scope>
</reference>
<dbReference type="AlphaFoldDB" id="A0AAV1QJL0"/>